<keyword evidence="1" id="KW-0472">Membrane</keyword>
<accession>A0A5B8YBI5</accession>
<evidence type="ECO:0000313" key="2">
    <source>
        <dbReference type="EMBL" id="QDG53780.1"/>
    </source>
</evidence>
<keyword evidence="1" id="KW-1133">Transmembrane helix</keyword>
<keyword evidence="1" id="KW-0812">Transmembrane</keyword>
<gene>
    <name evidence="2" type="ORF">FIV42_24465</name>
</gene>
<proteinExistence type="predicted"/>
<accession>A0A4Y6PZV8</accession>
<dbReference type="RefSeq" id="WP_141200234.1">
    <property type="nucleotide sequence ID" value="NZ_CP041186.1"/>
</dbReference>
<feature type="transmembrane region" description="Helical" evidence="1">
    <location>
        <begin position="17"/>
        <end position="35"/>
    </location>
</feature>
<name>A0A4Y6PZV8_PERCE</name>
<dbReference type="AlphaFoldDB" id="A0A4Y6PZV8"/>
<sequence>MSRDNTTAKDGWSRQEWLALVLGVVMVGLMGRMAYKLYLEGDEICSALQKSLESAPGRRMPCTRLSYYAEPVDWLALVGSDGAIPAPVSADYSFDNHGSLVRVETDHGDDGDVDIVYECTLLGKMLMPFTNYDAWTSYGAITELSKGSQPADEAQLASEGETGVGGLHTELRVRRQEPFWVQYEAKTHANGGELVRRVVHGEVTRTLTDTSYEYDGGGDLISMRTVRVSHPNTFVRQTDYTYECWD</sequence>
<evidence type="ECO:0000256" key="1">
    <source>
        <dbReference type="SAM" id="Phobius"/>
    </source>
</evidence>
<dbReference type="EMBL" id="CP041186">
    <property type="protein sequence ID" value="QDG53780.1"/>
    <property type="molecule type" value="Genomic_DNA"/>
</dbReference>
<organism evidence="2 3">
    <name type="scientific">Persicimonas caeni</name>
    <dbReference type="NCBI Taxonomy" id="2292766"/>
    <lineage>
        <taxon>Bacteria</taxon>
        <taxon>Deltaproteobacteria</taxon>
        <taxon>Bradymonadales</taxon>
        <taxon>Bradymonadaceae</taxon>
        <taxon>Persicimonas</taxon>
    </lineage>
</organism>
<dbReference type="Proteomes" id="UP000315995">
    <property type="component" value="Chromosome"/>
</dbReference>
<protein>
    <submittedName>
        <fullName evidence="2">Uncharacterized protein</fullName>
    </submittedName>
</protein>
<keyword evidence="3" id="KW-1185">Reference proteome</keyword>
<evidence type="ECO:0000313" key="3">
    <source>
        <dbReference type="Proteomes" id="UP000315995"/>
    </source>
</evidence>
<reference evidence="2 3" key="1">
    <citation type="submission" date="2019-06" db="EMBL/GenBank/DDBJ databases">
        <title>Persicimonas caeni gen. nov., sp. nov., a predatory bacterium isolated from solar saltern.</title>
        <authorList>
            <person name="Wang S."/>
        </authorList>
    </citation>
    <scope>NUCLEOTIDE SEQUENCE [LARGE SCALE GENOMIC DNA]</scope>
    <source>
        <strain evidence="2 3">YN101</strain>
    </source>
</reference>